<keyword evidence="10 16" id="KW-1133">Transmembrane helix</keyword>
<keyword evidence="6" id="KW-0479">Metal-binding</keyword>
<keyword evidence="12 16" id="KW-0472">Membrane</keyword>
<evidence type="ECO:0000256" key="14">
    <source>
        <dbReference type="ARBA" id="ARBA00026104"/>
    </source>
</evidence>
<feature type="transmembrane region" description="Helical" evidence="16">
    <location>
        <begin position="446"/>
        <end position="466"/>
    </location>
</feature>
<dbReference type="InterPro" id="IPR002921">
    <property type="entry name" value="Fungal_lipase-type"/>
</dbReference>
<dbReference type="AlphaFoldDB" id="A0A2S5B966"/>
<reference evidence="18 19" key="1">
    <citation type="journal article" date="2018" name="Front. Microbiol.">
        <title>Prospects for Fungal Bioremediation of Acidic Radioactive Waste Sites: Characterization and Genome Sequence of Rhodotorula taiwanensis MD1149.</title>
        <authorList>
            <person name="Tkavc R."/>
            <person name="Matrosova V.Y."/>
            <person name="Grichenko O.E."/>
            <person name="Gostincar C."/>
            <person name="Volpe R.P."/>
            <person name="Klimenkova P."/>
            <person name="Gaidamakova E.K."/>
            <person name="Zhou C.E."/>
            <person name="Stewart B.J."/>
            <person name="Lyman M.G."/>
            <person name="Malfatti S.A."/>
            <person name="Rubinfeld B."/>
            <person name="Courtot M."/>
            <person name="Singh J."/>
            <person name="Dalgard C.L."/>
            <person name="Hamilton T."/>
            <person name="Frey K.G."/>
            <person name="Gunde-Cimerman N."/>
            <person name="Dugan L."/>
            <person name="Daly M.J."/>
        </authorList>
    </citation>
    <scope>NUCLEOTIDE SEQUENCE [LARGE SCALE GENOMIC DNA]</scope>
    <source>
        <strain evidence="18 19">MD1149</strain>
    </source>
</reference>
<evidence type="ECO:0000256" key="3">
    <source>
        <dbReference type="ARBA" id="ARBA00022475"/>
    </source>
</evidence>
<dbReference type="GO" id="GO:0005886">
    <property type="term" value="C:plasma membrane"/>
    <property type="evidence" value="ECO:0007669"/>
    <property type="project" value="UniProtKB-SubCell"/>
</dbReference>
<accession>A0A2S5B966</accession>
<proteinExistence type="predicted"/>
<keyword evidence="9" id="KW-0442">Lipid degradation</keyword>
<dbReference type="Gene3D" id="3.40.50.1820">
    <property type="entry name" value="alpha/beta hydrolase"/>
    <property type="match status" value="1"/>
</dbReference>
<feature type="compositionally biased region" description="Low complexity" evidence="15">
    <location>
        <begin position="285"/>
        <end position="303"/>
    </location>
</feature>
<feature type="region of interest" description="Disordered" evidence="15">
    <location>
        <begin position="642"/>
        <end position="668"/>
    </location>
</feature>
<evidence type="ECO:0000313" key="19">
    <source>
        <dbReference type="Proteomes" id="UP000237144"/>
    </source>
</evidence>
<evidence type="ECO:0000256" key="12">
    <source>
        <dbReference type="ARBA" id="ARBA00023136"/>
    </source>
</evidence>
<comment type="subcellular location">
    <subcellularLocation>
        <location evidence="2">Cell membrane</location>
        <topology evidence="2">Multi-pass membrane protein</topology>
    </subcellularLocation>
</comment>
<dbReference type="PANTHER" id="PTHR45792">
    <property type="entry name" value="DIACYLGLYCEROL LIPASE HOMOLOG-RELATED"/>
    <property type="match status" value="1"/>
</dbReference>
<evidence type="ECO:0000256" key="1">
    <source>
        <dbReference type="ARBA" id="ARBA00001913"/>
    </source>
</evidence>
<evidence type="ECO:0000256" key="5">
    <source>
        <dbReference type="ARBA" id="ARBA00022692"/>
    </source>
</evidence>
<dbReference type="PANTHER" id="PTHR45792:SF8">
    <property type="entry name" value="DIACYLGLYCEROL LIPASE-ALPHA"/>
    <property type="match status" value="1"/>
</dbReference>
<evidence type="ECO:0000256" key="8">
    <source>
        <dbReference type="ARBA" id="ARBA00022837"/>
    </source>
</evidence>
<feature type="transmembrane region" description="Helical" evidence="16">
    <location>
        <begin position="419"/>
        <end position="439"/>
    </location>
</feature>
<dbReference type="Pfam" id="PF01764">
    <property type="entry name" value="Lipase_3"/>
    <property type="match status" value="1"/>
</dbReference>
<dbReference type="GO" id="GO:0016298">
    <property type="term" value="F:lipase activity"/>
    <property type="evidence" value="ECO:0007669"/>
    <property type="project" value="TreeGrafter"/>
</dbReference>
<keyword evidence="8" id="KW-0106">Calcium</keyword>
<evidence type="ECO:0000313" key="18">
    <source>
        <dbReference type="EMBL" id="POY73299.1"/>
    </source>
</evidence>
<keyword evidence="4" id="KW-0597">Phosphoprotein</keyword>
<evidence type="ECO:0000256" key="9">
    <source>
        <dbReference type="ARBA" id="ARBA00022963"/>
    </source>
</evidence>
<name>A0A2S5B966_9BASI</name>
<dbReference type="OrthoDB" id="438440at2759"/>
<comment type="catalytic activity">
    <reaction evidence="13">
        <text>a 1,2-diacyl-sn-glycerol + H2O = a 2-acylglycerol + a fatty acid + H(+)</text>
        <dbReference type="Rhea" id="RHEA:33275"/>
        <dbReference type="ChEBI" id="CHEBI:15377"/>
        <dbReference type="ChEBI" id="CHEBI:15378"/>
        <dbReference type="ChEBI" id="CHEBI:17389"/>
        <dbReference type="ChEBI" id="CHEBI:17815"/>
        <dbReference type="ChEBI" id="CHEBI:28868"/>
        <dbReference type="EC" id="3.1.1.116"/>
    </reaction>
    <physiologicalReaction direction="left-to-right" evidence="13">
        <dbReference type="Rhea" id="RHEA:33276"/>
    </physiologicalReaction>
</comment>
<evidence type="ECO:0000256" key="10">
    <source>
        <dbReference type="ARBA" id="ARBA00022989"/>
    </source>
</evidence>
<evidence type="ECO:0000256" key="7">
    <source>
        <dbReference type="ARBA" id="ARBA00022801"/>
    </source>
</evidence>
<feature type="region of interest" description="Disordered" evidence="15">
    <location>
        <begin position="278"/>
        <end position="313"/>
    </location>
</feature>
<feature type="compositionally biased region" description="Pro residues" evidence="15">
    <location>
        <begin position="304"/>
        <end position="313"/>
    </location>
</feature>
<dbReference type="EMBL" id="PJQD01000038">
    <property type="protein sequence ID" value="POY73299.1"/>
    <property type="molecule type" value="Genomic_DNA"/>
</dbReference>
<evidence type="ECO:0000256" key="2">
    <source>
        <dbReference type="ARBA" id="ARBA00004651"/>
    </source>
</evidence>
<evidence type="ECO:0000256" key="11">
    <source>
        <dbReference type="ARBA" id="ARBA00023098"/>
    </source>
</evidence>
<feature type="region of interest" description="Disordered" evidence="15">
    <location>
        <begin position="147"/>
        <end position="212"/>
    </location>
</feature>
<dbReference type="GO" id="GO:0046340">
    <property type="term" value="P:diacylglycerol catabolic process"/>
    <property type="evidence" value="ECO:0007669"/>
    <property type="project" value="TreeGrafter"/>
</dbReference>
<feature type="compositionally biased region" description="Basic and acidic residues" evidence="15">
    <location>
        <begin position="193"/>
        <end position="205"/>
    </location>
</feature>
<gene>
    <name evidence="18" type="ORF">BMF94_3633</name>
</gene>
<feature type="region of interest" description="Disordered" evidence="15">
    <location>
        <begin position="14"/>
        <end position="46"/>
    </location>
</feature>
<protein>
    <recommendedName>
        <fullName evidence="14">sn-1-specific diacylglycerol lipase</fullName>
        <ecNumber evidence="14">3.1.1.116</ecNumber>
    </recommendedName>
</protein>
<keyword evidence="3" id="KW-1003">Cell membrane</keyword>
<feature type="compositionally biased region" description="Polar residues" evidence="15">
    <location>
        <begin position="27"/>
        <end position="40"/>
    </location>
</feature>
<keyword evidence="5 16" id="KW-0812">Transmembrane</keyword>
<keyword evidence="7" id="KW-0378">Hydrolase</keyword>
<feature type="domain" description="Fungal lipase-type" evidence="17">
    <location>
        <begin position="775"/>
        <end position="918"/>
    </location>
</feature>
<evidence type="ECO:0000256" key="4">
    <source>
        <dbReference type="ARBA" id="ARBA00022553"/>
    </source>
</evidence>
<comment type="caution">
    <text evidence="18">The sequence shown here is derived from an EMBL/GenBank/DDBJ whole genome shotgun (WGS) entry which is preliminary data.</text>
</comment>
<feature type="region of interest" description="Disordered" evidence="15">
    <location>
        <begin position="549"/>
        <end position="571"/>
    </location>
</feature>
<dbReference type="InterPro" id="IPR052214">
    <property type="entry name" value="DAG_Lipase-Related"/>
</dbReference>
<comment type="cofactor">
    <cofactor evidence="1">
        <name>Ca(2+)</name>
        <dbReference type="ChEBI" id="CHEBI:29108"/>
    </cofactor>
</comment>
<feature type="compositionally biased region" description="Basic and acidic residues" evidence="15">
    <location>
        <begin position="1083"/>
        <end position="1098"/>
    </location>
</feature>
<dbReference type="Proteomes" id="UP000237144">
    <property type="component" value="Unassembled WGS sequence"/>
</dbReference>
<organism evidence="18 19">
    <name type="scientific">Rhodotorula taiwanensis</name>
    <dbReference type="NCBI Taxonomy" id="741276"/>
    <lineage>
        <taxon>Eukaryota</taxon>
        <taxon>Fungi</taxon>
        <taxon>Dikarya</taxon>
        <taxon>Basidiomycota</taxon>
        <taxon>Pucciniomycotina</taxon>
        <taxon>Microbotryomycetes</taxon>
        <taxon>Sporidiobolales</taxon>
        <taxon>Sporidiobolaceae</taxon>
        <taxon>Rhodotorula</taxon>
    </lineage>
</organism>
<sequence length="1145" mass="125359">MTAAPARYRRLVAPPTPLALPGGWTGASASSRYTGSNQQDAAEIGGEAPTLRWRAIRPPSGGTGRHYISADATDSERDEALILPPPFLTTDSPRESFDGLLGARSARQKSRLARQHERLFAQGRAPPPPFPQNVVKAAVKVARLLGPPAGFDENGRRLGVAQQQHRDRQNENQAPEGSTRRKGLSLDQAAQLVERDDPEGRQMERQRRRVRRAESGIKAYEIGARVGRHLAGRLERHRSRRDEAVGADVVATPNEHTAERTMDPLRPDVAVTPAHLLGSPPSPAPNNLANPRQFSEPLSVDDIPPIPPSAPPLRPVKLDDPLPTIAGPFQLEDAAIAPDYFGTQHRSEAPADVGHAPSGRGSRYLANDAAHVLPRRPSFKLKRYPRSVSDTGHAVIDWLIWLLVGSPPDPAIAGLDTSIAYVGGLLGGIIHLIAFTFFVVYHTSALVAASCVSLRATGVFLYWAALNLSGRTEVSRSVVDYWRTCRAEWDKVYTEEGETTIGAMSVIRGAFELAVLQSMTREGWLRDGPGDLVLLNSYEGDSRRYATPRLGPTRRRFSRGREKPSLTQREQSFRWNGEADEREGSGLVLTRAAGGILEGSIINHDTARSTSPRLSRFAFGGESGRGAVIPTSPTRSIEQLLDDEPPDLDLDRYEAGTTTPPALPSSPPLLPLDAEEDPLEDFVALIKRFCRLCTASYGLHTMLPSPPTPLLTPSGQTLPHRVFAHLGGLGDHRNVLHVALQKRYDGTTKNEEDEIEAAYAPQFYLLRDDYRGEIVCVIRGTQSLADIRTDLDGSLVPLELPPLEGEPPSRANSYRVHSSILSAARHLLSPTSSSPLHENLTRILTEHPRYALVFTGHSLGAALASTLALLLGTYDTTQRKWFVDASSSLGNGDSGRPLRAVCFAHPTTLNAPLAERCATPKQALSKVDLDGTSNTRGTPLVVNVSLGADVICRMGIPQVREIRRALGRLDRIRRSSTSNSSTSPEPNIVTAWWRWCKAVNRLAEASTTTNGSNFTDSLQRERAQLEELAWRRRRQAEGWDRARADALPEEADIEMAIPAGHCFHLDQLPPEAEAKKRQGQTRAHLDERNGFEGDRPVEGDEDDEEPMLGLYEVRNPTGFYAMPILSGDLLGAHMPKAYLEATQSL</sequence>
<dbReference type="GO" id="GO:0046872">
    <property type="term" value="F:metal ion binding"/>
    <property type="evidence" value="ECO:0007669"/>
    <property type="project" value="UniProtKB-KW"/>
</dbReference>
<evidence type="ECO:0000256" key="15">
    <source>
        <dbReference type="SAM" id="MobiDB-lite"/>
    </source>
</evidence>
<feature type="region of interest" description="Disordered" evidence="15">
    <location>
        <begin position="1073"/>
        <end position="1103"/>
    </location>
</feature>
<evidence type="ECO:0000259" key="17">
    <source>
        <dbReference type="Pfam" id="PF01764"/>
    </source>
</evidence>
<evidence type="ECO:0000256" key="16">
    <source>
        <dbReference type="SAM" id="Phobius"/>
    </source>
</evidence>
<dbReference type="GO" id="GO:0019369">
    <property type="term" value="P:arachidonate metabolic process"/>
    <property type="evidence" value="ECO:0007669"/>
    <property type="project" value="TreeGrafter"/>
</dbReference>
<dbReference type="EC" id="3.1.1.116" evidence="14"/>
<dbReference type="InterPro" id="IPR029058">
    <property type="entry name" value="AB_hydrolase_fold"/>
</dbReference>
<keyword evidence="11" id="KW-0443">Lipid metabolism</keyword>
<evidence type="ECO:0000256" key="13">
    <source>
        <dbReference type="ARBA" id="ARBA00024531"/>
    </source>
</evidence>
<dbReference type="SUPFAM" id="SSF53474">
    <property type="entry name" value="alpha/beta-Hydrolases"/>
    <property type="match status" value="1"/>
</dbReference>
<evidence type="ECO:0000256" key="6">
    <source>
        <dbReference type="ARBA" id="ARBA00022723"/>
    </source>
</evidence>
<keyword evidence="19" id="KW-1185">Reference proteome</keyword>